<protein>
    <submittedName>
        <fullName evidence="1">Uncharacterized protein</fullName>
    </submittedName>
</protein>
<name>W4LIK2_9BACT</name>
<dbReference type="Proteomes" id="UP000019140">
    <property type="component" value="Unassembled WGS sequence"/>
</dbReference>
<comment type="caution">
    <text evidence="1">The sequence shown here is derived from an EMBL/GenBank/DDBJ whole genome shotgun (WGS) entry which is preliminary data.</text>
</comment>
<dbReference type="InterPro" id="IPR032710">
    <property type="entry name" value="NTF2-like_dom_sf"/>
</dbReference>
<dbReference type="SUPFAM" id="SSF54427">
    <property type="entry name" value="NTF2-like"/>
    <property type="match status" value="1"/>
</dbReference>
<dbReference type="InterPro" id="IPR024507">
    <property type="entry name" value="AtzH-like"/>
</dbReference>
<gene>
    <name evidence="1" type="ORF">ETSY2_44030</name>
</gene>
<dbReference type="Gene3D" id="3.10.450.50">
    <property type="match status" value="1"/>
</dbReference>
<feature type="non-terminal residue" evidence="1">
    <location>
        <position position="44"/>
    </location>
</feature>
<proteinExistence type="predicted"/>
<reference evidence="1 2" key="1">
    <citation type="journal article" date="2014" name="Nature">
        <title>An environmental bacterial taxon with a large and distinct metabolic repertoire.</title>
        <authorList>
            <person name="Wilson M.C."/>
            <person name="Mori T."/>
            <person name="Ruckert C."/>
            <person name="Uria A.R."/>
            <person name="Helf M.J."/>
            <person name="Takada K."/>
            <person name="Gernert C."/>
            <person name="Steffens U.A."/>
            <person name="Heycke N."/>
            <person name="Schmitt S."/>
            <person name="Rinke C."/>
            <person name="Helfrich E.J."/>
            <person name="Brachmann A.O."/>
            <person name="Gurgui C."/>
            <person name="Wakimoto T."/>
            <person name="Kracht M."/>
            <person name="Crusemann M."/>
            <person name="Hentschel U."/>
            <person name="Abe I."/>
            <person name="Matsunaga S."/>
            <person name="Kalinowski J."/>
            <person name="Takeyama H."/>
            <person name="Piel J."/>
        </authorList>
    </citation>
    <scope>NUCLEOTIDE SEQUENCE [LARGE SCALE GENOMIC DNA]</scope>
    <source>
        <strain evidence="2">TSY2</strain>
    </source>
</reference>
<keyword evidence="2" id="KW-1185">Reference proteome</keyword>
<dbReference type="Pfam" id="PF11533">
    <property type="entry name" value="AtzH-like"/>
    <property type="match status" value="1"/>
</dbReference>
<accession>W4LIK2</accession>
<dbReference type="HOGENOM" id="CLU_3243541_0_0_7"/>
<evidence type="ECO:0000313" key="2">
    <source>
        <dbReference type="Proteomes" id="UP000019140"/>
    </source>
</evidence>
<sequence length="44" mass="5154">MDEFTVNIPEVVAELRDLFEQYEQALIDKNVDVLDATFWNSPHT</sequence>
<organism evidence="1 2">
    <name type="scientific">Candidatus Entotheonella gemina</name>
    <dbReference type="NCBI Taxonomy" id="1429439"/>
    <lineage>
        <taxon>Bacteria</taxon>
        <taxon>Pseudomonadati</taxon>
        <taxon>Nitrospinota/Tectimicrobiota group</taxon>
        <taxon>Candidatus Tectimicrobiota</taxon>
        <taxon>Candidatus Entotheonellia</taxon>
        <taxon>Candidatus Entotheonellales</taxon>
        <taxon>Candidatus Entotheonellaceae</taxon>
        <taxon>Candidatus Entotheonella</taxon>
    </lineage>
</organism>
<dbReference type="AlphaFoldDB" id="W4LIK2"/>
<evidence type="ECO:0000313" key="1">
    <source>
        <dbReference type="EMBL" id="ETW97744.1"/>
    </source>
</evidence>
<dbReference type="EMBL" id="AZHX01002020">
    <property type="protein sequence ID" value="ETW97744.1"/>
    <property type="molecule type" value="Genomic_DNA"/>
</dbReference>